<dbReference type="AlphaFoldDB" id="A0A0E4FWU4"/>
<sequence length="40" mass="4499">MIGVEAEGTPAEAYCRRVVPHGLLWLYREIAGTEARARKK</sequence>
<name>A0A0E4FWU4_9BRAD</name>
<organism evidence="1 2">
    <name type="scientific">Bradyrhizobium diazoefficiens</name>
    <dbReference type="NCBI Taxonomy" id="1355477"/>
    <lineage>
        <taxon>Bacteria</taxon>
        <taxon>Pseudomonadati</taxon>
        <taxon>Pseudomonadota</taxon>
        <taxon>Alphaproteobacteria</taxon>
        <taxon>Hyphomicrobiales</taxon>
        <taxon>Nitrobacteraceae</taxon>
        <taxon>Bradyrhizobium</taxon>
    </lineage>
</organism>
<dbReference type="EMBL" id="AP014685">
    <property type="protein sequence ID" value="BAR58599.1"/>
    <property type="molecule type" value="Genomic_DNA"/>
</dbReference>
<dbReference type="Proteomes" id="UP000063308">
    <property type="component" value="Chromosome"/>
</dbReference>
<evidence type="ECO:0000313" key="2">
    <source>
        <dbReference type="Proteomes" id="UP000063308"/>
    </source>
</evidence>
<evidence type="ECO:0000313" key="1">
    <source>
        <dbReference type="EMBL" id="BAR58599.1"/>
    </source>
</evidence>
<reference evidence="1 2" key="1">
    <citation type="submission" date="2014-11" db="EMBL/GenBank/DDBJ databases">
        <title>Symbiosis island explosion on the genome of extra-slow-growing strains of soybean bradyrhizobia with massive insertion sequences.</title>
        <authorList>
            <person name="Iida T."/>
            <person name="Minamisawa K."/>
        </authorList>
    </citation>
    <scope>NUCLEOTIDE SEQUENCE [LARGE SCALE GENOMIC DNA]</scope>
    <source>
        <strain evidence="1 2">NK6</strain>
    </source>
</reference>
<accession>A0A0E4FWU4</accession>
<gene>
    <name evidence="1" type="ORF">NK6_5440</name>
</gene>
<protein>
    <submittedName>
        <fullName evidence="1">Uncharacterized protein</fullName>
    </submittedName>
</protein>
<proteinExistence type="predicted"/>